<comment type="similarity">
    <text evidence="1">Belongs to the 'phage' integrase family.</text>
</comment>
<keyword evidence="2 4" id="KW-0238">DNA-binding</keyword>
<dbReference type="Gene3D" id="1.10.150.130">
    <property type="match status" value="1"/>
</dbReference>
<keyword evidence="3" id="KW-0233">DNA recombination</keyword>
<reference evidence="7 8" key="1">
    <citation type="submission" date="2020-08" db="EMBL/GenBank/DDBJ databases">
        <title>Sequencing the genomes of 1000 actinobacteria strains.</title>
        <authorList>
            <person name="Klenk H.-P."/>
        </authorList>
    </citation>
    <scope>NUCLEOTIDE SEQUENCE [LARGE SCALE GENOMIC DNA]</scope>
    <source>
        <strain evidence="7 8">DSM 20419</strain>
    </source>
</reference>
<evidence type="ECO:0000259" key="6">
    <source>
        <dbReference type="PROSITE" id="PS51900"/>
    </source>
</evidence>
<dbReference type="SUPFAM" id="SSF56349">
    <property type="entry name" value="DNA breaking-rejoining enzymes"/>
    <property type="match status" value="1"/>
</dbReference>
<dbReference type="Pfam" id="PF00589">
    <property type="entry name" value="Phage_integrase"/>
    <property type="match status" value="1"/>
</dbReference>
<dbReference type="InterPro" id="IPR010998">
    <property type="entry name" value="Integrase_recombinase_N"/>
</dbReference>
<dbReference type="Proteomes" id="UP000545286">
    <property type="component" value="Unassembled WGS sequence"/>
</dbReference>
<evidence type="ECO:0000259" key="5">
    <source>
        <dbReference type="PROSITE" id="PS51898"/>
    </source>
</evidence>
<keyword evidence="8" id="KW-1185">Reference proteome</keyword>
<dbReference type="GO" id="GO:0015074">
    <property type="term" value="P:DNA integration"/>
    <property type="evidence" value="ECO:0007669"/>
    <property type="project" value="InterPro"/>
</dbReference>
<comment type="caution">
    <text evidence="7">The sequence shown here is derived from an EMBL/GenBank/DDBJ whole genome shotgun (WGS) entry which is preliminary data.</text>
</comment>
<dbReference type="GO" id="GO:0006310">
    <property type="term" value="P:DNA recombination"/>
    <property type="evidence" value="ECO:0007669"/>
    <property type="project" value="UniProtKB-KW"/>
</dbReference>
<evidence type="ECO:0000256" key="3">
    <source>
        <dbReference type="ARBA" id="ARBA00023172"/>
    </source>
</evidence>
<dbReference type="InterPro" id="IPR044068">
    <property type="entry name" value="CB"/>
</dbReference>
<evidence type="ECO:0000256" key="1">
    <source>
        <dbReference type="ARBA" id="ARBA00008857"/>
    </source>
</evidence>
<dbReference type="EMBL" id="JACHWJ010000001">
    <property type="protein sequence ID" value="MBB2956767.1"/>
    <property type="molecule type" value="Genomic_DNA"/>
</dbReference>
<accession>A0A7W4ULP7</accession>
<name>A0A7W4ULP7_9MICO</name>
<gene>
    <name evidence="7" type="ORF">FHX72_000879</name>
</gene>
<dbReference type="AlphaFoldDB" id="A0A7W4ULP7"/>
<feature type="domain" description="Core-binding (CB)" evidence="6">
    <location>
        <begin position="1"/>
        <end position="72"/>
    </location>
</feature>
<dbReference type="InterPro" id="IPR011010">
    <property type="entry name" value="DNA_brk_join_enz"/>
</dbReference>
<dbReference type="InterPro" id="IPR050090">
    <property type="entry name" value="Tyrosine_recombinase_XerCD"/>
</dbReference>
<feature type="domain" description="Tyr recombinase" evidence="5">
    <location>
        <begin position="92"/>
        <end position="254"/>
    </location>
</feature>
<evidence type="ECO:0000313" key="8">
    <source>
        <dbReference type="Proteomes" id="UP000545286"/>
    </source>
</evidence>
<evidence type="ECO:0000256" key="2">
    <source>
        <dbReference type="ARBA" id="ARBA00023125"/>
    </source>
</evidence>
<dbReference type="InterPro" id="IPR013762">
    <property type="entry name" value="Integrase-like_cat_sf"/>
</dbReference>
<dbReference type="RefSeq" id="WP_183623175.1">
    <property type="nucleotide sequence ID" value="NZ_JACHWJ010000001.1"/>
</dbReference>
<organism evidence="7 8">
    <name type="scientific">Pseudoclavibacter helvolus</name>
    <dbReference type="NCBI Taxonomy" id="255205"/>
    <lineage>
        <taxon>Bacteria</taxon>
        <taxon>Bacillati</taxon>
        <taxon>Actinomycetota</taxon>
        <taxon>Actinomycetes</taxon>
        <taxon>Micrococcales</taxon>
        <taxon>Microbacteriaceae</taxon>
        <taxon>Pseudoclavibacter</taxon>
    </lineage>
</organism>
<dbReference type="PROSITE" id="PS51900">
    <property type="entry name" value="CB"/>
    <property type="match status" value="1"/>
</dbReference>
<dbReference type="Gene3D" id="1.10.443.10">
    <property type="entry name" value="Intergrase catalytic core"/>
    <property type="match status" value="1"/>
</dbReference>
<proteinExistence type="inferred from homology"/>
<dbReference type="PANTHER" id="PTHR30349:SF64">
    <property type="entry name" value="PROPHAGE INTEGRASE INTD-RELATED"/>
    <property type="match status" value="1"/>
</dbReference>
<dbReference type="PANTHER" id="PTHR30349">
    <property type="entry name" value="PHAGE INTEGRASE-RELATED"/>
    <property type="match status" value="1"/>
</dbReference>
<sequence length="262" mass="29454">MIRDYRHHLHAMNRRERTIELYMYWLDRIRRACGPLEAVTAQSLEVFISAQTGAQTKKSVRTAARSFYAWAHKRGHLPTNPAADLDPVSIPYSIARVAKDYELARVLNRPMSMEARAAVTLARLGCLRLAEITTLRTDHRDGDSIRFEGKGGRERIVYLHPDLDGALRGLQAMQGRGYFFPGRYGGHASTSFVYKLIRETTGYNPHALRHAGATAAYQATGDLRAVQEMLGHSSIATTQRYLHLNDRARRAVAHGTSLRLVA</sequence>
<dbReference type="GO" id="GO:0003677">
    <property type="term" value="F:DNA binding"/>
    <property type="evidence" value="ECO:0007669"/>
    <property type="project" value="UniProtKB-UniRule"/>
</dbReference>
<dbReference type="InterPro" id="IPR002104">
    <property type="entry name" value="Integrase_catalytic"/>
</dbReference>
<evidence type="ECO:0000256" key="4">
    <source>
        <dbReference type="PROSITE-ProRule" id="PRU01248"/>
    </source>
</evidence>
<dbReference type="PROSITE" id="PS51898">
    <property type="entry name" value="TYR_RECOMBINASE"/>
    <property type="match status" value="1"/>
</dbReference>
<evidence type="ECO:0000313" key="7">
    <source>
        <dbReference type="EMBL" id="MBB2956767.1"/>
    </source>
</evidence>
<protein>
    <submittedName>
        <fullName evidence="7">Integrase</fullName>
    </submittedName>
</protein>